<protein>
    <submittedName>
        <fullName evidence="1">Uncharacterized protein</fullName>
    </submittedName>
</protein>
<keyword evidence="2" id="KW-1185">Reference proteome</keyword>
<sequence length="157" mass="16865">MSSSTTAGSASAFTGSPSDGGVRLEEQIFHGTFIDLFPPEPTFNIVVPLPPALQLQQISAHVRSRIAARIRILADNIEAIAQDHERKQGRLLAQIQAQTQAVTAQVQAQTEAIDAQVHAQNQALNAQVQAQAQAVNARFQALNDRINRLGGESPSHT</sequence>
<organism evidence="1 2">
    <name type="scientific">Oculimacula yallundae</name>
    <dbReference type="NCBI Taxonomy" id="86028"/>
    <lineage>
        <taxon>Eukaryota</taxon>
        <taxon>Fungi</taxon>
        <taxon>Dikarya</taxon>
        <taxon>Ascomycota</taxon>
        <taxon>Pezizomycotina</taxon>
        <taxon>Leotiomycetes</taxon>
        <taxon>Helotiales</taxon>
        <taxon>Ploettnerulaceae</taxon>
        <taxon>Oculimacula</taxon>
    </lineage>
</organism>
<name>A0ABR4C3T3_9HELO</name>
<dbReference type="Proteomes" id="UP001595075">
    <property type="component" value="Unassembled WGS sequence"/>
</dbReference>
<proteinExistence type="predicted"/>
<gene>
    <name evidence="1" type="ORF">VTL71DRAFT_3706</name>
</gene>
<evidence type="ECO:0000313" key="1">
    <source>
        <dbReference type="EMBL" id="KAL2064569.1"/>
    </source>
</evidence>
<dbReference type="EMBL" id="JAZHXI010000013">
    <property type="protein sequence ID" value="KAL2064569.1"/>
    <property type="molecule type" value="Genomic_DNA"/>
</dbReference>
<accession>A0ABR4C3T3</accession>
<reference evidence="1 2" key="1">
    <citation type="journal article" date="2024" name="Commun. Biol.">
        <title>Comparative genomic analysis of thermophilic fungi reveals convergent evolutionary adaptations and gene losses.</title>
        <authorList>
            <person name="Steindorff A.S."/>
            <person name="Aguilar-Pontes M.V."/>
            <person name="Robinson A.J."/>
            <person name="Andreopoulos B."/>
            <person name="LaButti K."/>
            <person name="Kuo A."/>
            <person name="Mondo S."/>
            <person name="Riley R."/>
            <person name="Otillar R."/>
            <person name="Haridas S."/>
            <person name="Lipzen A."/>
            <person name="Grimwood J."/>
            <person name="Schmutz J."/>
            <person name="Clum A."/>
            <person name="Reid I.D."/>
            <person name="Moisan M.C."/>
            <person name="Butler G."/>
            <person name="Nguyen T.T.M."/>
            <person name="Dewar K."/>
            <person name="Conant G."/>
            <person name="Drula E."/>
            <person name="Henrissat B."/>
            <person name="Hansel C."/>
            <person name="Singer S."/>
            <person name="Hutchinson M.I."/>
            <person name="de Vries R.P."/>
            <person name="Natvig D.O."/>
            <person name="Powell A.J."/>
            <person name="Tsang A."/>
            <person name="Grigoriev I.V."/>
        </authorList>
    </citation>
    <scope>NUCLEOTIDE SEQUENCE [LARGE SCALE GENOMIC DNA]</scope>
    <source>
        <strain evidence="1 2">CBS 494.80</strain>
    </source>
</reference>
<comment type="caution">
    <text evidence="1">The sequence shown here is derived from an EMBL/GenBank/DDBJ whole genome shotgun (WGS) entry which is preliminary data.</text>
</comment>
<evidence type="ECO:0000313" key="2">
    <source>
        <dbReference type="Proteomes" id="UP001595075"/>
    </source>
</evidence>